<dbReference type="SMART" id="SM00342">
    <property type="entry name" value="HTH_ARAC"/>
    <property type="match status" value="1"/>
</dbReference>
<dbReference type="PANTHER" id="PTHR46796:SF2">
    <property type="entry name" value="TRANSCRIPTIONAL REGULATORY PROTEIN"/>
    <property type="match status" value="1"/>
</dbReference>
<dbReference type="Proteomes" id="UP000249198">
    <property type="component" value="Unassembled WGS sequence"/>
</dbReference>
<keyword evidence="3" id="KW-0804">Transcription</keyword>
<accession>A0A2W5D305</accession>
<reference evidence="6 7" key="1">
    <citation type="submission" date="2017-08" db="EMBL/GenBank/DDBJ databases">
        <title>Infants hospitalized years apart are colonized by the same room-sourced microbial strains.</title>
        <authorList>
            <person name="Brooks B."/>
            <person name="Olm M.R."/>
            <person name="Firek B.A."/>
            <person name="Baker R."/>
            <person name="Thomas B.C."/>
            <person name="Morowitz M.J."/>
            <person name="Banfield J.F."/>
        </authorList>
    </citation>
    <scope>NUCLEOTIDE SEQUENCE [LARGE SCALE GENOMIC DNA]</scope>
    <source>
        <strain evidence="6">S2_009_000_R2_77</strain>
    </source>
</reference>
<dbReference type="InterPro" id="IPR003313">
    <property type="entry name" value="AraC-bd"/>
</dbReference>
<comment type="caution">
    <text evidence="6">The sequence shown here is derived from an EMBL/GenBank/DDBJ whole genome shotgun (WGS) entry which is preliminary data.</text>
</comment>
<comment type="function">
    <text evidence="4">Regulatory protein of the TOL plasmid xyl operons. XylS activates the xylXYZLTEGFJQKIH operon required for the degradation of toluene, m-xylene and p-xylene.</text>
</comment>
<dbReference type="AlphaFoldDB" id="A0A2W5D305"/>
<feature type="domain" description="HTH araC/xylS-type" evidence="5">
    <location>
        <begin position="169"/>
        <end position="266"/>
    </location>
</feature>
<dbReference type="InterPro" id="IPR014710">
    <property type="entry name" value="RmlC-like_jellyroll"/>
</dbReference>
<sequence>MSKSRFELAHHKSLGVDIVSADSSHSFGRHTHDQFGVGIILRGAQKSHSGRGQVRAEAGDLITVNPAEVHDGQPIGDGGRSWQMIYFDPVKLAPLVNDLTEGLTGSAEFSLPVLRDAETAKCFRALIRAVAVPEHLFCTMEARELLLLLLVRLLESSSAEVSGYPAAIKLARDRIDEDPSAPLTLQELAAMCGLSQYQLVRGFSTHVGLTPHAYLVQRRLHHARKMIASGASLANAALASGFSDQSHMNRQFVKAYGASPGLYASAMK</sequence>
<keyword evidence="1" id="KW-0805">Transcription regulation</keyword>
<evidence type="ECO:0000313" key="6">
    <source>
        <dbReference type="EMBL" id="PZP26455.1"/>
    </source>
</evidence>
<keyword evidence="2" id="KW-0238">DNA-binding</keyword>
<dbReference type="SUPFAM" id="SSF46689">
    <property type="entry name" value="Homeodomain-like"/>
    <property type="match status" value="2"/>
</dbReference>
<gene>
    <name evidence="6" type="ORF">DI599_02230</name>
</gene>
<dbReference type="GO" id="GO:0043565">
    <property type="term" value="F:sequence-specific DNA binding"/>
    <property type="evidence" value="ECO:0007669"/>
    <property type="project" value="InterPro"/>
</dbReference>
<dbReference type="InterPro" id="IPR037923">
    <property type="entry name" value="HTH-like"/>
</dbReference>
<dbReference type="Gene3D" id="1.10.10.60">
    <property type="entry name" value="Homeodomain-like"/>
    <property type="match status" value="1"/>
</dbReference>
<evidence type="ECO:0000256" key="4">
    <source>
        <dbReference type="ARBA" id="ARBA00037345"/>
    </source>
</evidence>
<evidence type="ECO:0000256" key="3">
    <source>
        <dbReference type="ARBA" id="ARBA00023163"/>
    </source>
</evidence>
<organism evidence="6 7">
    <name type="scientific">Pseudomonas kuykendallii</name>
    <dbReference type="NCBI Taxonomy" id="1007099"/>
    <lineage>
        <taxon>Bacteria</taxon>
        <taxon>Pseudomonadati</taxon>
        <taxon>Pseudomonadota</taxon>
        <taxon>Gammaproteobacteria</taxon>
        <taxon>Pseudomonadales</taxon>
        <taxon>Pseudomonadaceae</taxon>
        <taxon>Pseudomonas</taxon>
    </lineage>
</organism>
<dbReference type="Pfam" id="PF02311">
    <property type="entry name" value="AraC_binding"/>
    <property type="match status" value="1"/>
</dbReference>
<name>A0A2W5D305_9PSED</name>
<proteinExistence type="predicted"/>
<dbReference type="GO" id="GO:0003700">
    <property type="term" value="F:DNA-binding transcription factor activity"/>
    <property type="evidence" value="ECO:0007669"/>
    <property type="project" value="InterPro"/>
</dbReference>
<evidence type="ECO:0000256" key="1">
    <source>
        <dbReference type="ARBA" id="ARBA00023015"/>
    </source>
</evidence>
<dbReference type="PROSITE" id="PS01124">
    <property type="entry name" value="HTH_ARAC_FAMILY_2"/>
    <property type="match status" value="1"/>
</dbReference>
<protein>
    <submittedName>
        <fullName evidence="6">AraC family transcriptional regulator</fullName>
    </submittedName>
</protein>
<dbReference type="InterPro" id="IPR018060">
    <property type="entry name" value="HTH_AraC"/>
</dbReference>
<dbReference type="InterPro" id="IPR009057">
    <property type="entry name" value="Homeodomain-like_sf"/>
</dbReference>
<dbReference type="EMBL" id="QFOH01000002">
    <property type="protein sequence ID" value="PZP26455.1"/>
    <property type="molecule type" value="Genomic_DNA"/>
</dbReference>
<evidence type="ECO:0000259" key="5">
    <source>
        <dbReference type="PROSITE" id="PS01124"/>
    </source>
</evidence>
<dbReference type="Gene3D" id="2.60.120.10">
    <property type="entry name" value="Jelly Rolls"/>
    <property type="match status" value="1"/>
</dbReference>
<dbReference type="PANTHER" id="PTHR46796">
    <property type="entry name" value="HTH-TYPE TRANSCRIPTIONAL ACTIVATOR RHAS-RELATED"/>
    <property type="match status" value="1"/>
</dbReference>
<dbReference type="RefSeq" id="WP_423814307.1">
    <property type="nucleotide sequence ID" value="NZ_QFOH01000002.1"/>
</dbReference>
<dbReference type="Pfam" id="PF12833">
    <property type="entry name" value="HTH_18"/>
    <property type="match status" value="1"/>
</dbReference>
<evidence type="ECO:0000313" key="7">
    <source>
        <dbReference type="Proteomes" id="UP000249198"/>
    </source>
</evidence>
<dbReference type="InterPro" id="IPR050204">
    <property type="entry name" value="AraC_XylS_family_regulators"/>
</dbReference>
<dbReference type="SUPFAM" id="SSF51215">
    <property type="entry name" value="Regulatory protein AraC"/>
    <property type="match status" value="1"/>
</dbReference>
<evidence type="ECO:0000256" key="2">
    <source>
        <dbReference type="ARBA" id="ARBA00023125"/>
    </source>
</evidence>